<dbReference type="Proteomes" id="UP000263012">
    <property type="component" value="Chromosome"/>
</dbReference>
<dbReference type="GeneID" id="37877804"/>
<dbReference type="AlphaFoldDB" id="A0A343TJ13"/>
<feature type="domain" description="UspA" evidence="2">
    <location>
        <begin position="1"/>
        <end position="139"/>
    </location>
</feature>
<evidence type="ECO:0000313" key="3">
    <source>
        <dbReference type="EMBL" id="AUX09085.1"/>
    </source>
</evidence>
<dbReference type="CDD" id="cd00293">
    <property type="entry name" value="USP-like"/>
    <property type="match status" value="1"/>
</dbReference>
<organism evidence="3 4">
    <name type="scientific">Halalkaliarchaeum desulfuricum</name>
    <dbReference type="NCBI Taxonomy" id="2055893"/>
    <lineage>
        <taxon>Archaea</taxon>
        <taxon>Methanobacteriati</taxon>
        <taxon>Methanobacteriota</taxon>
        <taxon>Stenosarchaea group</taxon>
        <taxon>Halobacteria</taxon>
        <taxon>Halobacteriales</taxon>
        <taxon>Haloferacaceae</taxon>
        <taxon>Halalkaliarchaeum</taxon>
    </lineage>
</organism>
<dbReference type="Pfam" id="PF00582">
    <property type="entry name" value="Usp"/>
    <property type="match status" value="1"/>
</dbReference>
<dbReference type="EMBL" id="CP025066">
    <property type="protein sequence ID" value="AUX09085.1"/>
    <property type="molecule type" value="Genomic_DNA"/>
</dbReference>
<dbReference type="OrthoDB" id="105697at2157"/>
<dbReference type="PANTHER" id="PTHR46268">
    <property type="entry name" value="STRESS RESPONSE PROTEIN NHAX"/>
    <property type="match status" value="1"/>
</dbReference>
<dbReference type="InterPro" id="IPR006016">
    <property type="entry name" value="UspA"/>
</dbReference>
<dbReference type="PRINTS" id="PR01438">
    <property type="entry name" value="UNVRSLSTRESS"/>
</dbReference>
<dbReference type="RefSeq" id="WP_119817089.1">
    <property type="nucleotide sequence ID" value="NZ_CP025066.1"/>
</dbReference>
<accession>A0A343TJ13</accession>
<comment type="similarity">
    <text evidence="1">Belongs to the universal stress protein A family.</text>
</comment>
<evidence type="ECO:0000259" key="2">
    <source>
        <dbReference type="Pfam" id="PF00582"/>
    </source>
</evidence>
<gene>
    <name evidence="3" type="primary">uspA15</name>
    <name evidence="3" type="ORF">AArcSl_1455</name>
</gene>
<reference evidence="4" key="1">
    <citation type="submission" date="2017-11" db="EMBL/GenBank/DDBJ databases">
        <title>Phenotypic and genomic properties of facultatively anaerobic sulfur-reducing natronoarchaea from hypersaline soda lakes.</title>
        <authorList>
            <person name="Sorokin D.Y."/>
            <person name="Kublanov I.V."/>
            <person name="Roman P."/>
            <person name="Sinninghe Damste J.S."/>
            <person name="Golyshin P.N."/>
            <person name="Rojo D."/>
            <person name="Ciordia S."/>
            <person name="Mena M.D.C."/>
            <person name="Ferrer M."/>
            <person name="Messina E."/>
            <person name="Smedile F."/>
            <person name="La Spada G."/>
            <person name="La Cono V."/>
            <person name="Yakimov M.M."/>
        </authorList>
    </citation>
    <scope>NUCLEOTIDE SEQUENCE [LARGE SCALE GENOMIC DNA]</scope>
    <source>
        <strain evidence="4">AArc-Sl</strain>
    </source>
</reference>
<name>A0A343TJ13_9EURY</name>
<proteinExistence type="inferred from homology"/>
<dbReference type="InterPro" id="IPR014729">
    <property type="entry name" value="Rossmann-like_a/b/a_fold"/>
</dbReference>
<dbReference type="InterPro" id="IPR006015">
    <property type="entry name" value="Universal_stress_UspA"/>
</dbReference>
<dbReference type="SUPFAM" id="SSF52402">
    <property type="entry name" value="Adenine nucleotide alpha hydrolases-like"/>
    <property type="match status" value="1"/>
</dbReference>
<dbReference type="KEGG" id="hdf:AArcSl_1455"/>
<sequence>MYDRILYPTDGSEGAEAALEHAIDHALQYDASLHVLYVVEETLPAMEAGAPDVLDALEERGQQVIEEARDRAVDAGVDSVQASVAAGSPYRQILTYAEDSETDLIVMGTHGRRGIDRYLLGSVAEKVVRTADCPVLTVRAQKAE</sequence>
<keyword evidence="4" id="KW-1185">Reference proteome</keyword>
<protein>
    <submittedName>
        <fullName evidence="3">Universal stress protein UspA</fullName>
    </submittedName>
</protein>
<dbReference type="PIRSF" id="PIRSF006276">
    <property type="entry name" value="UspA"/>
    <property type="match status" value="1"/>
</dbReference>
<evidence type="ECO:0000313" key="4">
    <source>
        <dbReference type="Proteomes" id="UP000263012"/>
    </source>
</evidence>
<evidence type="ECO:0000256" key="1">
    <source>
        <dbReference type="ARBA" id="ARBA00008791"/>
    </source>
</evidence>
<dbReference type="Gene3D" id="3.40.50.620">
    <property type="entry name" value="HUPs"/>
    <property type="match status" value="1"/>
</dbReference>
<dbReference type="PANTHER" id="PTHR46268:SF6">
    <property type="entry name" value="UNIVERSAL STRESS PROTEIN UP12"/>
    <property type="match status" value="1"/>
</dbReference>